<evidence type="ECO:0000256" key="3">
    <source>
        <dbReference type="ARBA" id="ARBA00022801"/>
    </source>
</evidence>
<evidence type="ECO:0000256" key="2">
    <source>
        <dbReference type="ARBA" id="ARBA00022670"/>
    </source>
</evidence>
<evidence type="ECO:0000259" key="5">
    <source>
        <dbReference type="SMART" id="SM00645"/>
    </source>
</evidence>
<reference evidence="7" key="1">
    <citation type="submission" date="2017-02" db="UniProtKB">
        <authorList>
            <consortium name="WormBaseParasite"/>
        </authorList>
    </citation>
    <scope>IDENTIFICATION</scope>
</reference>
<evidence type="ECO:0000313" key="6">
    <source>
        <dbReference type="Proteomes" id="UP000050640"/>
    </source>
</evidence>
<keyword evidence="6" id="KW-1185">Reference proteome</keyword>
<dbReference type="InterPro" id="IPR038765">
    <property type="entry name" value="Papain-like_cys_pep_sf"/>
</dbReference>
<dbReference type="Proteomes" id="UP000050640">
    <property type="component" value="Unplaced"/>
</dbReference>
<evidence type="ECO:0000256" key="1">
    <source>
        <dbReference type="ARBA" id="ARBA00008455"/>
    </source>
</evidence>
<keyword evidence="4" id="KW-0788">Thiol protease</keyword>
<organism evidence="6 7">
    <name type="scientific">Elaeophora elaphi</name>
    <dbReference type="NCBI Taxonomy" id="1147741"/>
    <lineage>
        <taxon>Eukaryota</taxon>
        <taxon>Metazoa</taxon>
        <taxon>Ecdysozoa</taxon>
        <taxon>Nematoda</taxon>
        <taxon>Chromadorea</taxon>
        <taxon>Rhabditida</taxon>
        <taxon>Spirurina</taxon>
        <taxon>Spiruromorpha</taxon>
        <taxon>Filarioidea</taxon>
        <taxon>Onchocercidae</taxon>
        <taxon>Elaeophora</taxon>
    </lineage>
</organism>
<dbReference type="Gene3D" id="3.90.70.10">
    <property type="entry name" value="Cysteine proteinases"/>
    <property type="match status" value="1"/>
</dbReference>
<evidence type="ECO:0000256" key="4">
    <source>
        <dbReference type="ARBA" id="ARBA00022807"/>
    </source>
</evidence>
<dbReference type="PANTHER" id="PTHR12411">
    <property type="entry name" value="CYSTEINE PROTEASE FAMILY C1-RELATED"/>
    <property type="match status" value="1"/>
</dbReference>
<dbReference type="SUPFAM" id="SSF54001">
    <property type="entry name" value="Cysteine proteinases"/>
    <property type="match status" value="1"/>
</dbReference>
<sequence length="328" mass="37469">ANVNTKITVTEFQAKYNPFGIRSTGKLIDDIFKFHKSDLMKQHIRILNDFPASQLPDKFDARKRWPQCSSIHDVPNQGGCGSCYAVAVAGVASDRMCISTNGTVQVTLSPDDIVSCCTACGTCFGGDPLKALIYWVNEGIVTGGQDGCRPYPYDIKCGVPCPLFEFAKNVKLQKCDRKCQKIYYQNDYFNDKYFASIAYTMVPRILPLPAYGNIPIPAVMDYFNYDITLEILKKELYLFGPMTMAFPVTEEFLHYANGIYTPFPENDFTKRIIYWHVVRIIGWGHDRERLFYWTAVNSYGRSWGEYGLFRIDVRFLEQFGLEYEAALV</sequence>
<dbReference type="SMART" id="SM00645">
    <property type="entry name" value="Pept_C1"/>
    <property type="match status" value="1"/>
</dbReference>
<proteinExistence type="inferred from homology"/>
<dbReference type="GO" id="GO:0006508">
    <property type="term" value="P:proteolysis"/>
    <property type="evidence" value="ECO:0007669"/>
    <property type="project" value="UniProtKB-KW"/>
</dbReference>
<accession>A0A0R3RIP3</accession>
<dbReference type="InterPro" id="IPR000668">
    <property type="entry name" value="Peptidase_C1A_C"/>
</dbReference>
<comment type="similarity">
    <text evidence="1">Belongs to the peptidase C1 family.</text>
</comment>
<dbReference type="PROSITE" id="PS00139">
    <property type="entry name" value="THIOL_PROTEASE_CYS"/>
    <property type="match status" value="1"/>
</dbReference>
<dbReference type="STRING" id="1147741.A0A0R3RIP3"/>
<feature type="domain" description="Peptidase C1A papain C-terminal" evidence="5">
    <location>
        <begin position="55"/>
        <end position="327"/>
    </location>
</feature>
<dbReference type="InterPro" id="IPR000169">
    <property type="entry name" value="Pept_cys_AS"/>
</dbReference>
<protein>
    <submittedName>
        <fullName evidence="7">Pept_C1 domain-containing protein</fullName>
    </submittedName>
</protein>
<dbReference type="GO" id="GO:0008234">
    <property type="term" value="F:cysteine-type peptidase activity"/>
    <property type="evidence" value="ECO:0007669"/>
    <property type="project" value="UniProtKB-KW"/>
</dbReference>
<dbReference type="WBParaSite" id="EEL_0000135101-mRNA-1">
    <property type="protein sequence ID" value="EEL_0000135101-mRNA-1"/>
    <property type="gene ID" value="EEL_0000135101"/>
</dbReference>
<name>A0A0R3RIP3_9BILA</name>
<keyword evidence="2" id="KW-0645">Protease</keyword>
<evidence type="ECO:0000313" key="7">
    <source>
        <dbReference type="WBParaSite" id="EEL_0000135101-mRNA-1"/>
    </source>
</evidence>
<dbReference type="InterPro" id="IPR013128">
    <property type="entry name" value="Peptidase_C1A"/>
</dbReference>
<keyword evidence="3" id="KW-0378">Hydrolase</keyword>
<dbReference type="Pfam" id="PF00112">
    <property type="entry name" value="Peptidase_C1"/>
    <property type="match status" value="1"/>
</dbReference>
<dbReference type="AlphaFoldDB" id="A0A0R3RIP3"/>